<protein>
    <submittedName>
        <fullName evidence="2">Glycosyltransferase</fullName>
    </submittedName>
</protein>
<evidence type="ECO:0000313" key="3">
    <source>
        <dbReference type="Proteomes" id="UP001216558"/>
    </source>
</evidence>
<feature type="domain" description="Glycosyl transferase family 1" evidence="1">
    <location>
        <begin position="150"/>
        <end position="299"/>
    </location>
</feature>
<comment type="caution">
    <text evidence="2">The sequence shown here is derived from an EMBL/GenBank/DDBJ whole genome shotgun (WGS) entry which is preliminary data.</text>
</comment>
<dbReference type="Gene3D" id="3.40.50.2000">
    <property type="entry name" value="Glycogen Phosphorylase B"/>
    <property type="match status" value="1"/>
</dbReference>
<accession>A0ABT5JNT4</accession>
<evidence type="ECO:0000313" key="2">
    <source>
        <dbReference type="EMBL" id="MDC8753778.1"/>
    </source>
</evidence>
<sequence>MPTFEYYYNDVMPLPDAHVDTTFPRTHEQKTTAAKKDLARLLKQLEVGGDDTICYPSVDFYSLLALVELIDELRAAGSPKLLIRLIGVMETASSGRYSKPLNVTIALINRLFEAGLPVRLAAETPRYAEYLAGQLNRPVAVAANIEIREQVPLPQTEQFTVICPGSARYDKGFLDLAELFSGVRRRDPDMRIRFITQVLPDRDLKHQIDYLVRLYAIPGTTLLPSQLSPVDLAKLYEEADLVLLPYAQDVYQFRGSAVLIEAMMSGRHCLALEGPAFVDQMRYFGSGTACRSIADMADKVIACSMETPLSRHAKASQARGRFVRDLVSSYRDWVI</sequence>
<gene>
    <name evidence="2" type="ORF">OIK40_03880</name>
</gene>
<dbReference type="EMBL" id="JAQQXQ010000002">
    <property type="protein sequence ID" value="MDC8753778.1"/>
    <property type="molecule type" value="Genomic_DNA"/>
</dbReference>
<dbReference type="InterPro" id="IPR001296">
    <property type="entry name" value="Glyco_trans_1"/>
</dbReference>
<dbReference type="Proteomes" id="UP001216558">
    <property type="component" value="Unassembled WGS sequence"/>
</dbReference>
<dbReference type="SUPFAM" id="SSF53756">
    <property type="entry name" value="UDP-Glycosyltransferase/glycogen phosphorylase"/>
    <property type="match status" value="1"/>
</dbReference>
<name>A0ABT5JNT4_9SPHN</name>
<dbReference type="Pfam" id="PF00534">
    <property type="entry name" value="Glycos_transf_1"/>
    <property type="match status" value="1"/>
</dbReference>
<evidence type="ECO:0000259" key="1">
    <source>
        <dbReference type="Pfam" id="PF00534"/>
    </source>
</evidence>
<proteinExistence type="predicted"/>
<organism evidence="2 3">
    <name type="scientific">Erythrobacter fulvus</name>
    <dbReference type="NCBI Taxonomy" id="2987523"/>
    <lineage>
        <taxon>Bacteria</taxon>
        <taxon>Pseudomonadati</taxon>
        <taxon>Pseudomonadota</taxon>
        <taxon>Alphaproteobacteria</taxon>
        <taxon>Sphingomonadales</taxon>
        <taxon>Erythrobacteraceae</taxon>
        <taxon>Erythrobacter/Porphyrobacter group</taxon>
        <taxon>Erythrobacter</taxon>
    </lineage>
</organism>
<reference evidence="2 3" key="1">
    <citation type="submission" date="2022-10" db="EMBL/GenBank/DDBJ databases">
        <title>Erythrobacter sp. sf7 Genome sequencing.</title>
        <authorList>
            <person name="Park S."/>
        </authorList>
    </citation>
    <scope>NUCLEOTIDE SEQUENCE [LARGE SCALE GENOMIC DNA]</scope>
    <source>
        <strain evidence="3">sf7</strain>
    </source>
</reference>
<keyword evidence="3" id="KW-1185">Reference proteome</keyword>